<keyword evidence="1" id="KW-1133">Transmembrane helix</keyword>
<evidence type="ECO:0000256" key="1">
    <source>
        <dbReference type="SAM" id="Phobius"/>
    </source>
</evidence>
<reference evidence="2 3" key="1">
    <citation type="submission" date="2020-08" db="EMBL/GenBank/DDBJ databases">
        <title>Novel species isolated from subtropical streams in China.</title>
        <authorList>
            <person name="Lu H."/>
        </authorList>
    </citation>
    <scope>NUCLEOTIDE SEQUENCE [LARGE SCALE GENOMIC DNA]</scope>
    <source>
        <strain evidence="2 3">CY18W</strain>
    </source>
</reference>
<gene>
    <name evidence="2" type="ORF">H8L32_03310</name>
</gene>
<dbReference type="RefSeq" id="WP_186945767.1">
    <property type="nucleotide sequence ID" value="NZ_JACOGF010000002.1"/>
</dbReference>
<keyword evidence="1" id="KW-0812">Transmembrane</keyword>
<dbReference type="EMBL" id="JACOGF010000002">
    <property type="protein sequence ID" value="MBC3916504.1"/>
    <property type="molecule type" value="Genomic_DNA"/>
</dbReference>
<keyword evidence="1" id="KW-0472">Membrane</keyword>
<sequence>MSLLILILIAFGTMRKSRRLIMLAFFFMVVLTLLGWYQYIFPTGLSALFITGTLATVLVICSFFYAVYSNETVWFDVQDKDK</sequence>
<keyword evidence="3" id="KW-1185">Reference proteome</keyword>
<comment type="caution">
    <text evidence="2">The sequence shown here is derived from an EMBL/GenBank/DDBJ whole genome shotgun (WGS) entry which is preliminary data.</text>
</comment>
<accession>A0ABR6ZKT7</accession>
<feature type="transmembrane region" description="Helical" evidence="1">
    <location>
        <begin position="45"/>
        <end position="68"/>
    </location>
</feature>
<evidence type="ECO:0000313" key="2">
    <source>
        <dbReference type="EMBL" id="MBC3916504.1"/>
    </source>
</evidence>
<feature type="transmembrane region" description="Helical" evidence="1">
    <location>
        <begin position="20"/>
        <end position="39"/>
    </location>
</feature>
<organism evidence="2 3">
    <name type="scientific">Undibacterium hunanense</name>
    <dbReference type="NCBI Taxonomy" id="2762292"/>
    <lineage>
        <taxon>Bacteria</taxon>
        <taxon>Pseudomonadati</taxon>
        <taxon>Pseudomonadota</taxon>
        <taxon>Betaproteobacteria</taxon>
        <taxon>Burkholderiales</taxon>
        <taxon>Oxalobacteraceae</taxon>
        <taxon>Undibacterium</taxon>
    </lineage>
</organism>
<protein>
    <submittedName>
        <fullName evidence="2">Uncharacterized protein</fullName>
    </submittedName>
</protein>
<proteinExistence type="predicted"/>
<evidence type="ECO:0000313" key="3">
    <source>
        <dbReference type="Proteomes" id="UP000650424"/>
    </source>
</evidence>
<dbReference type="Proteomes" id="UP000650424">
    <property type="component" value="Unassembled WGS sequence"/>
</dbReference>
<name>A0ABR6ZKT7_9BURK</name>